<dbReference type="Pfam" id="PF14319">
    <property type="entry name" value="Zn_Tnp_IS91"/>
    <property type="match status" value="1"/>
</dbReference>
<dbReference type="GO" id="GO:0003677">
    <property type="term" value="F:DNA binding"/>
    <property type="evidence" value="ECO:0007669"/>
    <property type="project" value="InterPro"/>
</dbReference>
<protein>
    <submittedName>
        <fullName evidence="4">IS91 family transposase</fullName>
    </submittedName>
</protein>
<feature type="non-terminal residue" evidence="4">
    <location>
        <position position="326"/>
    </location>
</feature>
<proteinExistence type="predicted"/>
<feature type="domain" description="Transposase IS801/IS1294" evidence="2">
    <location>
        <begin position="171"/>
        <end position="325"/>
    </location>
</feature>
<dbReference type="EMBL" id="NVWI01000007">
    <property type="protein sequence ID" value="PCJ40942.1"/>
    <property type="molecule type" value="Genomic_DNA"/>
</dbReference>
<reference evidence="5" key="1">
    <citation type="submission" date="2017-08" db="EMBL/GenBank/DDBJ databases">
        <title>A dynamic microbial community with high functional redundancy inhabits the cold, oxic subseafloor aquifer.</title>
        <authorList>
            <person name="Tully B.J."/>
            <person name="Wheat C.G."/>
            <person name="Glazer B.T."/>
            <person name="Huber J.A."/>
        </authorList>
    </citation>
    <scope>NUCLEOTIDE SEQUENCE [LARGE SCALE GENOMIC DNA]</scope>
</reference>
<gene>
    <name evidence="4" type="ORF">COA71_10100</name>
</gene>
<evidence type="ECO:0000313" key="4">
    <source>
        <dbReference type="EMBL" id="PCJ40942.1"/>
    </source>
</evidence>
<dbReference type="Pfam" id="PF04986">
    <property type="entry name" value="Y2_Tnp"/>
    <property type="match status" value="1"/>
</dbReference>
<feature type="domain" description="Transposase zinc-binding" evidence="3">
    <location>
        <begin position="32"/>
        <end position="127"/>
    </location>
</feature>
<evidence type="ECO:0000259" key="2">
    <source>
        <dbReference type="Pfam" id="PF04986"/>
    </source>
</evidence>
<evidence type="ECO:0000259" key="3">
    <source>
        <dbReference type="Pfam" id="PF14319"/>
    </source>
</evidence>
<name>A0A2A5CAX9_9GAMM</name>
<comment type="caution">
    <text evidence="4">The sequence shown here is derived from an EMBL/GenBank/DDBJ whole genome shotgun (WGS) entry which is preliminary data.</text>
</comment>
<feature type="region of interest" description="Disordered" evidence="1">
    <location>
        <begin position="1"/>
        <end position="22"/>
    </location>
</feature>
<dbReference type="AlphaFoldDB" id="A0A2A5CAX9"/>
<dbReference type="Proteomes" id="UP000228987">
    <property type="component" value="Unassembled WGS sequence"/>
</dbReference>
<dbReference type="GO" id="GO:0006313">
    <property type="term" value="P:DNA transposition"/>
    <property type="evidence" value="ECO:0007669"/>
    <property type="project" value="InterPro"/>
</dbReference>
<dbReference type="InterPro" id="IPR026889">
    <property type="entry name" value="Zn_Tnp"/>
</dbReference>
<dbReference type="InterPro" id="IPR007069">
    <property type="entry name" value="Transposase_32"/>
</dbReference>
<accession>A0A2A5CAX9</accession>
<sequence>MLQARIANKQVPPSNTKHERHRPEQTLLYQIIKRHYSAFQTLMVQQGKPLPAYIQQEFEDYLKCGLLEHGFLRVRCETCHHEKLVAFSCKRRGFCPSCGARRMVDSAALLVDEVLPKQAMRQWVLSVPFQLRFLFASYPELMGKALRIVYRTLATHLIHQAGFTHSTARTGAVTFIQRFGSALNLNVHFHILFLDGVYIAGFDQKTPLFLRVKAPSQAELQALVQKISARLGRFLVKAGLLTQDIENSYLNLDHLEENPMQDLHGHSITYRVALGPQQGRKVFTLQTLLPKTGDERFSQVGKVSGFSLHAGVSTQARQRKKLERIC</sequence>
<evidence type="ECO:0000313" key="5">
    <source>
        <dbReference type="Proteomes" id="UP000228987"/>
    </source>
</evidence>
<organism evidence="4 5">
    <name type="scientific">SAR86 cluster bacterium</name>
    <dbReference type="NCBI Taxonomy" id="2030880"/>
    <lineage>
        <taxon>Bacteria</taxon>
        <taxon>Pseudomonadati</taxon>
        <taxon>Pseudomonadota</taxon>
        <taxon>Gammaproteobacteria</taxon>
        <taxon>SAR86 cluster</taxon>
    </lineage>
</organism>
<dbReference type="GO" id="GO:0004803">
    <property type="term" value="F:transposase activity"/>
    <property type="evidence" value="ECO:0007669"/>
    <property type="project" value="InterPro"/>
</dbReference>
<evidence type="ECO:0000256" key="1">
    <source>
        <dbReference type="SAM" id="MobiDB-lite"/>
    </source>
</evidence>